<dbReference type="InterPro" id="IPR036291">
    <property type="entry name" value="NAD(P)-bd_dom_sf"/>
</dbReference>
<gene>
    <name evidence="6" type="primary">zwf</name>
    <name evidence="9" type="ORF">BLITH_1415</name>
</gene>
<keyword evidence="2 6" id="KW-0313">Glucose metabolism</keyword>
<feature type="binding site" evidence="6">
    <location>
        <position position="365"/>
    </location>
    <ligand>
        <name>substrate</name>
    </ligand>
</feature>
<proteinExistence type="inferred from homology"/>
<dbReference type="Pfam" id="PF00479">
    <property type="entry name" value="G6PD_N"/>
    <property type="match status" value="1"/>
</dbReference>
<dbReference type="NCBIfam" id="TIGR00871">
    <property type="entry name" value="zwf"/>
    <property type="match status" value="1"/>
</dbReference>
<dbReference type="InterPro" id="IPR001282">
    <property type="entry name" value="G6P_DH"/>
</dbReference>
<dbReference type="GO" id="GO:0005829">
    <property type="term" value="C:cytosol"/>
    <property type="evidence" value="ECO:0007669"/>
    <property type="project" value="TreeGrafter"/>
</dbReference>
<feature type="binding site" evidence="6">
    <location>
        <position position="203"/>
    </location>
    <ligand>
        <name>substrate</name>
    </ligand>
</feature>
<comment type="catalytic activity">
    <reaction evidence="6">
        <text>D-glucose 6-phosphate + NADP(+) = 6-phospho-D-glucono-1,5-lactone + NADPH + H(+)</text>
        <dbReference type="Rhea" id="RHEA:15841"/>
        <dbReference type="ChEBI" id="CHEBI:15378"/>
        <dbReference type="ChEBI" id="CHEBI:57783"/>
        <dbReference type="ChEBI" id="CHEBI:57955"/>
        <dbReference type="ChEBI" id="CHEBI:58349"/>
        <dbReference type="ChEBI" id="CHEBI:61548"/>
        <dbReference type="EC" id="1.1.1.49"/>
    </reaction>
</comment>
<feature type="binding site" evidence="6">
    <location>
        <position position="64"/>
    </location>
    <ligand>
        <name>NADP(+)</name>
        <dbReference type="ChEBI" id="CHEBI:58349"/>
    </ligand>
</feature>
<dbReference type="InterPro" id="IPR022675">
    <property type="entry name" value="G6P_DH_C"/>
</dbReference>
<evidence type="ECO:0000256" key="2">
    <source>
        <dbReference type="ARBA" id="ARBA00022526"/>
    </source>
</evidence>
<evidence type="ECO:0000259" key="7">
    <source>
        <dbReference type="Pfam" id="PF00479"/>
    </source>
</evidence>
<evidence type="ECO:0000256" key="6">
    <source>
        <dbReference type="HAMAP-Rule" id="MF_00966"/>
    </source>
</evidence>
<feature type="domain" description="Glucose-6-phosphate dehydrogenase NAD-binding" evidence="7">
    <location>
        <begin position="27"/>
        <end position="208"/>
    </location>
</feature>
<dbReference type="GO" id="GO:0009051">
    <property type="term" value="P:pentose-phosphate shunt, oxidative branch"/>
    <property type="evidence" value="ECO:0007669"/>
    <property type="project" value="TreeGrafter"/>
</dbReference>
<dbReference type="Gene3D" id="3.40.50.720">
    <property type="entry name" value="NAD(P)-binding Rossmann-like Domain"/>
    <property type="match status" value="1"/>
</dbReference>
<dbReference type="PIRSF" id="PIRSF000110">
    <property type="entry name" value="G6PD"/>
    <property type="match status" value="1"/>
</dbReference>
<dbReference type="GO" id="GO:0006006">
    <property type="term" value="P:glucose metabolic process"/>
    <property type="evidence" value="ECO:0007669"/>
    <property type="project" value="UniProtKB-KW"/>
</dbReference>
<feature type="binding site" evidence="6">
    <location>
        <position position="199"/>
    </location>
    <ligand>
        <name>substrate</name>
    </ligand>
</feature>
<protein>
    <recommendedName>
        <fullName evidence="6">Glucose-6-phosphate 1-dehydrogenase</fullName>
        <shortName evidence="6">G6PD</shortName>
        <ecNumber evidence="6">1.1.1.49</ecNumber>
    </recommendedName>
</protein>
<comment type="function">
    <text evidence="6">Catalyzes the oxidation of glucose 6-phosphate to 6-phosphogluconolactone.</text>
</comment>
<dbReference type="GO" id="GO:0004345">
    <property type="term" value="F:glucose-6-phosphate dehydrogenase activity"/>
    <property type="evidence" value="ECO:0007669"/>
    <property type="project" value="UniProtKB-UniRule"/>
</dbReference>
<keyword evidence="5 6" id="KW-0119">Carbohydrate metabolism</keyword>
<dbReference type="SUPFAM" id="SSF55347">
    <property type="entry name" value="Glyceraldehyde-3-phosphate dehydrogenase-like, C-terminal domain"/>
    <property type="match status" value="1"/>
</dbReference>
<evidence type="ECO:0000256" key="3">
    <source>
        <dbReference type="ARBA" id="ARBA00022857"/>
    </source>
</evidence>
<evidence type="ECO:0000259" key="8">
    <source>
        <dbReference type="Pfam" id="PF02781"/>
    </source>
</evidence>
<comment type="similarity">
    <text evidence="6">Belongs to the glucose-6-phosphate dehydrogenase family.</text>
</comment>
<feature type="binding site" evidence="6">
    <location>
        <position position="169"/>
    </location>
    <ligand>
        <name>NADP(+)</name>
        <dbReference type="ChEBI" id="CHEBI:58349"/>
    </ligand>
</feature>
<comment type="caution">
    <text evidence="9">The sequence shown here is derived from an EMBL/GenBank/DDBJ whole genome shotgun (WGS) entry which is preliminary data.</text>
</comment>
<feature type="binding site" evidence="6">
    <location>
        <position position="237"/>
    </location>
    <ligand>
        <name>substrate</name>
    </ligand>
</feature>
<feature type="binding site" evidence="6">
    <location>
        <position position="256"/>
    </location>
    <ligand>
        <name>substrate</name>
    </ligand>
</feature>
<feature type="binding site" evidence="6">
    <location>
        <begin position="106"/>
        <end position="107"/>
    </location>
    <ligand>
        <name>NADP(+)</name>
        <dbReference type="ChEBI" id="CHEBI:58349"/>
    </ligand>
</feature>
<evidence type="ECO:0000256" key="5">
    <source>
        <dbReference type="ARBA" id="ARBA00023277"/>
    </source>
</evidence>
<dbReference type="SUPFAM" id="SSF51735">
    <property type="entry name" value="NAD(P)-binding Rossmann-fold domains"/>
    <property type="match status" value="1"/>
</dbReference>
<name>A0A2T5G3W8_9BACL</name>
<dbReference type="Gene3D" id="3.30.360.10">
    <property type="entry name" value="Dihydrodipicolinate Reductase, domain 2"/>
    <property type="match status" value="1"/>
</dbReference>
<accession>A0A2T5G3W8</accession>
<evidence type="ECO:0000256" key="1">
    <source>
        <dbReference type="ARBA" id="ARBA00004937"/>
    </source>
</evidence>
<dbReference type="AlphaFoldDB" id="A0A2T5G3W8"/>
<sequence>MLFPPSSFAGGAGDVYRQVDVPHVLFVFFGATGDLARRKLYPALYELWKGGELRGRMAVLGVSRRPFDDEAYREFVRKAVNEYRPFALYGEAARSFLERFSFLSADVGDAETTAKLAARIAGVEERFSLPGNRVFYLSIAPQHFAPIAQGLKTSGLLEGSGFRRVVIEKPFGWDLRSARELNAALLEAFDERDIYRIDHYLGKAMVQNIAVLRFANLLFEPLWNRHYIAQVEITAAETVGVGDRKGYYEAAGALRDMVQNHILQMVAMVAMEPPGRFEPEAIRDEKVKALRSLRVYRPEEVPLFVVRGQYRPGVTLGEAVPGYREEIGKPTSTTETYVAAVLFLENFRWWGVPFLVRTGKRLARKRTDIVIHFRNLPPTVKALSGIEGEELTPNRLVLRVQPDEGVFLTFNVRASRSPFQLVPTAMELSRGEAIGFNTPEAYERLLYDVVVGDPTNFTRWDEVEAAWRWVDPVAEFFSAAGEEGLAFYPAGSEGPAEAQRIARRHGLPFTSLVDERAPVLP</sequence>
<feature type="domain" description="Glucose-6-phosphate dehydrogenase C-terminal" evidence="8">
    <location>
        <begin position="211"/>
        <end position="506"/>
    </location>
</feature>
<evidence type="ECO:0000313" key="9">
    <source>
        <dbReference type="EMBL" id="PTQ50876.1"/>
    </source>
</evidence>
<dbReference type="Proteomes" id="UP000244016">
    <property type="component" value="Unassembled WGS sequence"/>
</dbReference>
<feature type="binding site" evidence="6">
    <location>
        <position position="360"/>
    </location>
    <ligand>
        <name>substrate</name>
    </ligand>
</feature>
<comment type="pathway">
    <text evidence="1 6">Carbohydrate degradation; pentose phosphate pathway; D-ribulose 5-phosphate from D-glucose 6-phosphate (oxidative stage): step 1/3.</text>
</comment>
<dbReference type="PANTHER" id="PTHR23429">
    <property type="entry name" value="GLUCOSE-6-PHOSPHATE 1-DEHYDROGENASE G6PD"/>
    <property type="match status" value="1"/>
</dbReference>
<dbReference type="HAMAP" id="MF_00966">
    <property type="entry name" value="G6PD"/>
    <property type="match status" value="1"/>
</dbReference>
<dbReference type="EC" id="1.1.1.49" evidence="6"/>
<dbReference type="PANTHER" id="PTHR23429:SF0">
    <property type="entry name" value="GLUCOSE-6-PHOSPHATE 1-DEHYDROGENASE"/>
    <property type="match status" value="1"/>
</dbReference>
<dbReference type="InterPro" id="IPR022674">
    <property type="entry name" value="G6P_DH_NAD-bd"/>
</dbReference>
<keyword evidence="3 6" id="KW-0521">NADP</keyword>
<evidence type="ECO:0000313" key="10">
    <source>
        <dbReference type="Proteomes" id="UP000244016"/>
    </source>
</evidence>
<reference evidence="9 10" key="1">
    <citation type="submission" date="2017-08" db="EMBL/GenBank/DDBJ databases">
        <title>Burning lignite coal seam in the remote Altai Mountains harbors a hydrogen-driven thermophilic microbial community.</title>
        <authorList>
            <person name="Kadnikov V.V."/>
            <person name="Mardanov A.V."/>
            <person name="Ivasenko D."/>
            <person name="Beletsky A.V."/>
            <person name="Karnachuk O.V."/>
            <person name="Ravin N.V."/>
        </authorList>
    </citation>
    <scope>NUCLEOTIDE SEQUENCE [LARGE SCALE GENOMIC DNA]</scope>
    <source>
        <strain evidence="9">AL31</strain>
    </source>
</reference>
<dbReference type="PRINTS" id="PR00079">
    <property type="entry name" value="G6PDHDRGNASE"/>
</dbReference>
<organism evidence="9 10">
    <name type="scientific">Brockia lithotrophica</name>
    <dbReference type="NCBI Taxonomy" id="933949"/>
    <lineage>
        <taxon>Bacteria</taxon>
        <taxon>Bacillati</taxon>
        <taxon>Bacillota</taxon>
        <taxon>Bacilli</taxon>
        <taxon>Bacillales</taxon>
        <taxon>Bacillales Family X. Incertae Sedis</taxon>
        <taxon>Brockia</taxon>
    </lineage>
</organism>
<dbReference type="EMBL" id="PEBW01000009">
    <property type="protein sequence ID" value="PTQ50876.1"/>
    <property type="molecule type" value="Genomic_DNA"/>
</dbReference>
<keyword evidence="4 6" id="KW-0560">Oxidoreductase</keyword>
<evidence type="ECO:0000256" key="4">
    <source>
        <dbReference type="ARBA" id="ARBA00023002"/>
    </source>
</evidence>
<feature type="active site" description="Proton acceptor" evidence="6">
    <location>
        <position position="261"/>
    </location>
</feature>
<dbReference type="GO" id="GO:0050661">
    <property type="term" value="F:NADP binding"/>
    <property type="evidence" value="ECO:0007669"/>
    <property type="project" value="UniProtKB-UniRule"/>
</dbReference>
<dbReference type="UniPathway" id="UPA00115">
    <property type="reaction ID" value="UER00408"/>
</dbReference>
<feature type="binding site" evidence="6">
    <location>
        <begin position="30"/>
        <end position="37"/>
    </location>
    <ligand>
        <name>NADP(+)</name>
        <dbReference type="ChEBI" id="CHEBI:58349"/>
    </ligand>
</feature>
<dbReference type="Pfam" id="PF02781">
    <property type="entry name" value="G6PD_C"/>
    <property type="match status" value="1"/>
</dbReference>